<gene>
    <name evidence="2" type="ORF">CIHG_05570</name>
</gene>
<evidence type="ECO:0000313" key="2">
    <source>
        <dbReference type="EMBL" id="KMU87800.1"/>
    </source>
</evidence>
<organism evidence="2 3">
    <name type="scientific">Coccidioides immitis H538.4</name>
    <dbReference type="NCBI Taxonomy" id="396776"/>
    <lineage>
        <taxon>Eukaryota</taxon>
        <taxon>Fungi</taxon>
        <taxon>Dikarya</taxon>
        <taxon>Ascomycota</taxon>
        <taxon>Pezizomycotina</taxon>
        <taxon>Eurotiomycetes</taxon>
        <taxon>Eurotiomycetidae</taxon>
        <taxon>Onygenales</taxon>
        <taxon>Onygenaceae</taxon>
        <taxon>Coccidioides</taxon>
    </lineage>
</organism>
<proteinExistence type="predicted"/>
<feature type="region of interest" description="Disordered" evidence="1">
    <location>
        <begin position="142"/>
        <end position="172"/>
    </location>
</feature>
<dbReference type="AlphaFoldDB" id="A0A0J8RRF3"/>
<accession>A0A0J8RRF3</accession>
<evidence type="ECO:0000313" key="3">
    <source>
        <dbReference type="Proteomes" id="UP000054563"/>
    </source>
</evidence>
<evidence type="ECO:0000256" key="1">
    <source>
        <dbReference type="SAM" id="MobiDB-lite"/>
    </source>
</evidence>
<sequence length="172" mass="19891">MTTNRPGLQLAHSLHNPATQLLSSPLLEIKCGSRFDLEMWKWMRRQTFKLICVSTHERLDMFFHSNQFERSANIPLMLRGANCENPSVRDGLFELGRQNRGFLNRNNNKDDVMLRRRIMMTKRTMRETTQYGGLVFRGSPRGRGFRWSKSPKSGSKIKSKEDGQMSVGIPSN</sequence>
<name>A0A0J8RRF3_COCIT</name>
<dbReference type="EMBL" id="DS017000">
    <property type="protein sequence ID" value="KMU87800.1"/>
    <property type="molecule type" value="Genomic_DNA"/>
</dbReference>
<dbReference type="VEuPathDB" id="FungiDB:CIHG_05570"/>
<protein>
    <submittedName>
        <fullName evidence="2">Uncharacterized protein</fullName>
    </submittedName>
</protein>
<dbReference type="Proteomes" id="UP000054563">
    <property type="component" value="Unassembled WGS sequence"/>
</dbReference>
<reference evidence="3" key="1">
    <citation type="journal article" date="2010" name="Genome Res.">
        <title>Population genomic sequencing of Coccidioides fungi reveals recent hybridization and transposon control.</title>
        <authorList>
            <person name="Neafsey D.E."/>
            <person name="Barker B.M."/>
            <person name="Sharpton T.J."/>
            <person name="Stajich J.E."/>
            <person name="Park D.J."/>
            <person name="Whiston E."/>
            <person name="Hung C.-Y."/>
            <person name="McMahan C."/>
            <person name="White J."/>
            <person name="Sykes S."/>
            <person name="Heiman D."/>
            <person name="Young S."/>
            <person name="Zeng Q."/>
            <person name="Abouelleil A."/>
            <person name="Aftuck L."/>
            <person name="Bessette D."/>
            <person name="Brown A."/>
            <person name="FitzGerald M."/>
            <person name="Lui A."/>
            <person name="Macdonald J.P."/>
            <person name="Priest M."/>
            <person name="Orbach M.J."/>
            <person name="Galgiani J.N."/>
            <person name="Kirkland T.N."/>
            <person name="Cole G.T."/>
            <person name="Birren B.W."/>
            <person name="Henn M.R."/>
            <person name="Taylor J.W."/>
            <person name="Rounsley S.D."/>
        </authorList>
    </citation>
    <scope>NUCLEOTIDE SEQUENCE [LARGE SCALE GENOMIC DNA]</scope>
    <source>
        <strain evidence="3">H538.4</strain>
    </source>
</reference>